<dbReference type="EMBL" id="CAJOBR010048293">
    <property type="protein sequence ID" value="CAF5044535.1"/>
    <property type="molecule type" value="Genomic_DNA"/>
</dbReference>
<feature type="non-terminal residue" evidence="1">
    <location>
        <position position="1"/>
    </location>
</feature>
<organism evidence="1 2">
    <name type="scientific">Rotaria socialis</name>
    <dbReference type="NCBI Taxonomy" id="392032"/>
    <lineage>
        <taxon>Eukaryota</taxon>
        <taxon>Metazoa</taxon>
        <taxon>Spiralia</taxon>
        <taxon>Gnathifera</taxon>
        <taxon>Rotifera</taxon>
        <taxon>Eurotatoria</taxon>
        <taxon>Bdelloidea</taxon>
        <taxon>Philodinida</taxon>
        <taxon>Philodinidae</taxon>
        <taxon>Rotaria</taxon>
    </lineage>
</organism>
<gene>
    <name evidence="1" type="ORF">QYT958_LOCUS41638</name>
</gene>
<dbReference type="AlphaFoldDB" id="A0A822CIC5"/>
<name>A0A822CIC5_9BILA</name>
<comment type="caution">
    <text evidence="1">The sequence shown here is derived from an EMBL/GenBank/DDBJ whole genome shotgun (WGS) entry which is preliminary data.</text>
</comment>
<evidence type="ECO:0000313" key="1">
    <source>
        <dbReference type="EMBL" id="CAF5044535.1"/>
    </source>
</evidence>
<accession>A0A822CIC5</accession>
<sequence length="59" mass="6914">MQCTPEKSPWKAELVVVKPTANNGYPEIVPLLHGKNPHDQRSHAWFVFQKCRYIYDESE</sequence>
<protein>
    <submittedName>
        <fullName evidence="1">Uncharacterized protein</fullName>
    </submittedName>
</protein>
<reference evidence="1" key="1">
    <citation type="submission" date="2021-02" db="EMBL/GenBank/DDBJ databases">
        <authorList>
            <person name="Nowell W R."/>
        </authorList>
    </citation>
    <scope>NUCLEOTIDE SEQUENCE</scope>
</reference>
<proteinExistence type="predicted"/>
<dbReference type="Proteomes" id="UP000663848">
    <property type="component" value="Unassembled WGS sequence"/>
</dbReference>
<evidence type="ECO:0000313" key="2">
    <source>
        <dbReference type="Proteomes" id="UP000663848"/>
    </source>
</evidence>